<evidence type="ECO:0000313" key="1">
    <source>
        <dbReference type="EMBL" id="QPG58116.1"/>
    </source>
</evidence>
<dbReference type="Proteomes" id="UP000316416">
    <property type="component" value="Chromosome"/>
</dbReference>
<dbReference type="EMBL" id="CP045503">
    <property type="protein sequence ID" value="QPG58116.1"/>
    <property type="molecule type" value="Genomic_DNA"/>
</dbReference>
<proteinExistence type="predicted"/>
<evidence type="ECO:0000313" key="2">
    <source>
        <dbReference type="Proteomes" id="UP000316416"/>
    </source>
</evidence>
<sequence length="115" mass="13453">MPKSVELPKEKKITVLCRIEPGCLGPKGLDHIEDFCRFANQELKRVDGNFIIWLPLPRYDKSLAEMQYSVNKKQLNHDKAAQYLAHFDCDLDDFEEHFHEQLSVMIDEFLSKITT</sequence>
<name>A0ABX6V655_9GAMM</name>
<protein>
    <recommendedName>
        <fullName evidence="3">Orphan protein</fullName>
    </recommendedName>
</protein>
<keyword evidence="2" id="KW-1185">Reference proteome</keyword>
<accession>A0ABX6V655</accession>
<evidence type="ECO:0008006" key="3">
    <source>
        <dbReference type="Google" id="ProtNLM"/>
    </source>
</evidence>
<gene>
    <name evidence="1" type="ORF">FM038_012190</name>
</gene>
<organism evidence="1 2">
    <name type="scientific">Shewanella eurypsychrophilus</name>
    <dbReference type="NCBI Taxonomy" id="2593656"/>
    <lineage>
        <taxon>Bacteria</taxon>
        <taxon>Pseudomonadati</taxon>
        <taxon>Pseudomonadota</taxon>
        <taxon>Gammaproteobacteria</taxon>
        <taxon>Alteromonadales</taxon>
        <taxon>Shewanellaceae</taxon>
        <taxon>Shewanella</taxon>
    </lineage>
</organism>
<dbReference type="RefSeq" id="WP_142874948.1">
    <property type="nucleotide sequence ID" value="NZ_CP045503.2"/>
</dbReference>
<reference evidence="1" key="1">
    <citation type="submission" date="2021-07" db="EMBL/GenBank/DDBJ databases">
        <title>Shewanella sp. YLB-07 whole genome sequence.</title>
        <authorList>
            <person name="Yu L."/>
        </authorList>
    </citation>
    <scope>NUCLEOTIDE SEQUENCE</scope>
    <source>
        <strain evidence="1">YLB-08</strain>
    </source>
</reference>